<sequence length="157" mass="17065">MFSNIGWGEIFFILIIGLIVIGPERLPGVIQDVRAAIYAARKAINNAKAELNGEFEEFEEFRAPMQKVSKYAAMGPKRAMAQMLFDDDRDDSVDANVPGNADPRAALRHDPQARTPKPPVDPGEPGGGSTRQVARRDAQGKRKPDASGGGFSWADIT</sequence>
<evidence type="ECO:0000256" key="11">
    <source>
        <dbReference type="SAM" id="Phobius"/>
    </source>
</evidence>
<evidence type="ECO:0000256" key="1">
    <source>
        <dbReference type="ARBA" id="ARBA00004167"/>
    </source>
</evidence>
<evidence type="ECO:0000256" key="9">
    <source>
        <dbReference type="HAMAP-Rule" id="MF_00237"/>
    </source>
</evidence>
<evidence type="ECO:0000256" key="2">
    <source>
        <dbReference type="ARBA" id="ARBA00022448"/>
    </source>
</evidence>
<dbReference type="PRINTS" id="PR01506">
    <property type="entry name" value="TATBPROTEIN"/>
</dbReference>
<organism evidence="12 13">
    <name type="scientific">Corynebacterium godavarianum</name>
    <dbReference type="NCBI Taxonomy" id="2054421"/>
    <lineage>
        <taxon>Bacteria</taxon>
        <taxon>Bacillati</taxon>
        <taxon>Actinomycetota</taxon>
        <taxon>Actinomycetes</taxon>
        <taxon>Mycobacteriales</taxon>
        <taxon>Corynebacteriaceae</taxon>
        <taxon>Corynebacterium</taxon>
    </lineage>
</organism>
<comment type="function">
    <text evidence="9">Part of the twin-arginine translocation (Tat) system that transports large folded proteins containing a characteristic twin-arginine motif in their signal peptide across membranes. Together with TatC, TatB is part of a receptor directly interacting with Tat signal peptides. TatB may form an oligomeric binding site that transiently accommodates folded Tat precursor proteins before their translocation.</text>
</comment>
<dbReference type="Gene3D" id="1.20.5.3310">
    <property type="match status" value="1"/>
</dbReference>
<keyword evidence="8 9" id="KW-0472">Membrane</keyword>
<evidence type="ECO:0000256" key="8">
    <source>
        <dbReference type="ARBA" id="ARBA00023136"/>
    </source>
</evidence>
<keyword evidence="2 9" id="KW-0813">Transport</keyword>
<feature type="compositionally biased region" description="Basic and acidic residues" evidence="10">
    <location>
        <begin position="134"/>
        <end position="145"/>
    </location>
</feature>
<reference evidence="12 13" key="1">
    <citation type="submission" date="2019-07" db="EMBL/GenBank/DDBJ databases">
        <title>Draft genome of Corynebacterium godavarianum and other related strains.</title>
        <authorList>
            <person name="Bernier A.-M."/>
            <person name="Bernard K."/>
        </authorList>
    </citation>
    <scope>NUCLEOTIDE SEQUENCE [LARGE SCALE GENOMIC DNA]</scope>
    <source>
        <strain evidence="12 13">LMG 29598</strain>
    </source>
</reference>
<feature type="region of interest" description="Disordered" evidence="10">
    <location>
        <begin position="85"/>
        <end position="157"/>
    </location>
</feature>
<name>A0ABY3E6Q9_9CORY</name>
<keyword evidence="6 9" id="KW-1133">Transmembrane helix</keyword>
<gene>
    <name evidence="9 12" type="primary">tatB</name>
    <name evidence="12" type="ORF">FPH17_03655</name>
</gene>
<comment type="subunit">
    <text evidence="9">The Tat system comprises two distinct complexes: a TatABC complex, containing multiple copies of TatA, TatB and TatC subunits, and a separate TatA complex, containing only TatA subunits. Substrates initially bind to the TatABC complex, which probably triggers association of the separate TatA complex to form the active translocon.</text>
</comment>
<evidence type="ECO:0000256" key="5">
    <source>
        <dbReference type="ARBA" id="ARBA00022927"/>
    </source>
</evidence>
<dbReference type="InterPro" id="IPR003369">
    <property type="entry name" value="TatA/B/E"/>
</dbReference>
<feature type="transmembrane region" description="Helical" evidence="11">
    <location>
        <begin position="6"/>
        <end position="22"/>
    </location>
</feature>
<evidence type="ECO:0000313" key="12">
    <source>
        <dbReference type="EMBL" id="TSJ75508.1"/>
    </source>
</evidence>
<dbReference type="InterPro" id="IPR018448">
    <property type="entry name" value="TatB"/>
</dbReference>
<dbReference type="EMBL" id="VMHH01000002">
    <property type="protein sequence ID" value="TSJ75508.1"/>
    <property type="molecule type" value="Genomic_DNA"/>
</dbReference>
<proteinExistence type="inferred from homology"/>
<evidence type="ECO:0000256" key="6">
    <source>
        <dbReference type="ARBA" id="ARBA00022989"/>
    </source>
</evidence>
<accession>A0ABY3E6Q9</accession>
<comment type="similarity">
    <text evidence="9">Belongs to the TatB family.</text>
</comment>
<comment type="caution">
    <text evidence="12">The sequence shown here is derived from an EMBL/GenBank/DDBJ whole genome shotgun (WGS) entry which is preliminary data.</text>
</comment>
<dbReference type="Proteomes" id="UP000320747">
    <property type="component" value="Unassembled WGS sequence"/>
</dbReference>
<keyword evidence="7 9" id="KW-0811">Translocation</keyword>
<comment type="subcellular location">
    <subcellularLocation>
        <location evidence="9">Cell membrane</location>
        <topology evidence="9">Single-pass membrane protein</topology>
    </subcellularLocation>
    <subcellularLocation>
        <location evidence="1">Membrane</location>
        <topology evidence="1">Single-pass membrane protein</topology>
    </subcellularLocation>
</comment>
<dbReference type="HAMAP" id="MF_00237">
    <property type="entry name" value="TatB"/>
    <property type="match status" value="1"/>
</dbReference>
<evidence type="ECO:0000256" key="4">
    <source>
        <dbReference type="ARBA" id="ARBA00022692"/>
    </source>
</evidence>
<dbReference type="RefSeq" id="WP_154878729.1">
    <property type="nucleotide sequence ID" value="NZ_JAADJX010000001.1"/>
</dbReference>
<protein>
    <recommendedName>
        <fullName evidence="9">Sec-independent protein translocase protein TatB</fullName>
    </recommendedName>
</protein>
<evidence type="ECO:0000256" key="10">
    <source>
        <dbReference type="SAM" id="MobiDB-lite"/>
    </source>
</evidence>
<evidence type="ECO:0000256" key="7">
    <source>
        <dbReference type="ARBA" id="ARBA00023010"/>
    </source>
</evidence>
<keyword evidence="4 9" id="KW-0812">Transmembrane</keyword>
<evidence type="ECO:0000256" key="3">
    <source>
        <dbReference type="ARBA" id="ARBA00022475"/>
    </source>
</evidence>
<keyword evidence="5 9" id="KW-0653">Protein transport</keyword>
<evidence type="ECO:0000313" key="13">
    <source>
        <dbReference type="Proteomes" id="UP000320747"/>
    </source>
</evidence>
<dbReference type="NCBIfam" id="TIGR01410">
    <property type="entry name" value="tatB"/>
    <property type="match status" value="1"/>
</dbReference>
<dbReference type="Pfam" id="PF02416">
    <property type="entry name" value="TatA_B_E"/>
    <property type="match status" value="1"/>
</dbReference>
<keyword evidence="13" id="KW-1185">Reference proteome</keyword>
<keyword evidence="3 9" id="KW-1003">Cell membrane</keyword>